<dbReference type="AlphaFoldDB" id="A0A1I2PDQ0"/>
<dbReference type="InterPro" id="IPR043132">
    <property type="entry name" value="BCAT-like_C"/>
</dbReference>
<organism evidence="15 16">
    <name type="scientific">Neptunomonas qingdaonensis</name>
    <dbReference type="NCBI Taxonomy" id="1045558"/>
    <lineage>
        <taxon>Bacteria</taxon>
        <taxon>Pseudomonadati</taxon>
        <taxon>Pseudomonadota</taxon>
        <taxon>Gammaproteobacteria</taxon>
        <taxon>Oceanospirillales</taxon>
        <taxon>Oceanospirillaceae</taxon>
        <taxon>Neptunomonas</taxon>
    </lineage>
</organism>
<evidence type="ECO:0000256" key="12">
    <source>
        <dbReference type="NCBIfam" id="TIGR03461"/>
    </source>
</evidence>
<evidence type="ECO:0000313" key="15">
    <source>
        <dbReference type="EMBL" id="SFG13239.1"/>
    </source>
</evidence>
<dbReference type="GO" id="GO:0008696">
    <property type="term" value="F:4-amino-4-deoxychorismate lyase activity"/>
    <property type="evidence" value="ECO:0007669"/>
    <property type="project" value="UniProtKB-UniRule"/>
</dbReference>
<evidence type="ECO:0000256" key="11">
    <source>
        <dbReference type="ARBA" id="ARBA00069174"/>
    </source>
</evidence>
<dbReference type="Gene3D" id="3.20.10.10">
    <property type="entry name" value="D-amino Acid Aminotransferase, subunit A, domain 2"/>
    <property type="match status" value="1"/>
</dbReference>
<comment type="subunit">
    <text evidence="3">Homodimer.</text>
</comment>
<evidence type="ECO:0000256" key="3">
    <source>
        <dbReference type="ARBA" id="ARBA00011738"/>
    </source>
</evidence>
<dbReference type="PANTHER" id="PTHR42743">
    <property type="entry name" value="AMINO-ACID AMINOTRANSFERASE"/>
    <property type="match status" value="1"/>
</dbReference>
<dbReference type="CDD" id="cd01559">
    <property type="entry name" value="ADCL_like"/>
    <property type="match status" value="1"/>
</dbReference>
<name>A0A1I2PDQ0_9GAMM</name>
<comment type="similarity">
    <text evidence="2 13">Belongs to the class-IV pyridoxal-phosphate-dependent aminotransferase family.</text>
</comment>
<sequence length="259" mass="28952">MDRGLCYGDGLFETIKVFQNKPLLLDAHFSRLALGCERLGIASDGLKDRFKADISDLLAVNPHSLAVLKLTVTRGAGPRGYFAANNLRPTTISSLSIAPDFTHKAMEGVVLRWCHTPLSINPLLAGIKHLNRLEQVLARKEWDTADISEGLMKDADGFLIEGTMSNIFWVEQGRLYTPELDRSGVAGVLRQTVIDIAARQNNPVLTGRFTETVLKKAEEVFICNSLIDIWPVRKLEVMEWQIGPHTRRIQALLKEEYSV</sequence>
<comment type="pathway">
    <text evidence="7">Cofactor biosynthesis; tetrahydrofolate biosynthesis; 4-aminobenzoate from chorismate: step 2/2.</text>
</comment>
<dbReference type="EC" id="4.1.3.38" evidence="8 12"/>
<keyword evidence="4 14" id="KW-0663">Pyridoxal phosphate</keyword>
<dbReference type="FunFam" id="3.20.10.10:FF:000002">
    <property type="entry name" value="D-alanine aminotransferase"/>
    <property type="match status" value="1"/>
</dbReference>
<dbReference type="SUPFAM" id="SSF56752">
    <property type="entry name" value="D-aminoacid aminotransferase-like PLP-dependent enzymes"/>
    <property type="match status" value="1"/>
</dbReference>
<dbReference type="InterPro" id="IPR036038">
    <property type="entry name" value="Aminotransferase-like"/>
</dbReference>
<evidence type="ECO:0000256" key="7">
    <source>
        <dbReference type="ARBA" id="ARBA00035633"/>
    </source>
</evidence>
<gene>
    <name evidence="15" type="ORF">SAMN05216175_103363</name>
</gene>
<dbReference type="InterPro" id="IPR017824">
    <property type="entry name" value="Aminodeoxychorismate_lyase_IV"/>
</dbReference>
<evidence type="ECO:0000313" key="16">
    <source>
        <dbReference type="Proteomes" id="UP000198623"/>
    </source>
</evidence>
<evidence type="ECO:0000256" key="5">
    <source>
        <dbReference type="ARBA" id="ARBA00022909"/>
    </source>
</evidence>
<dbReference type="InterPro" id="IPR018300">
    <property type="entry name" value="Aminotrans_IV_CS"/>
</dbReference>
<dbReference type="PROSITE" id="PS00770">
    <property type="entry name" value="AA_TRANSFER_CLASS_4"/>
    <property type="match status" value="1"/>
</dbReference>
<dbReference type="Gene3D" id="3.30.470.10">
    <property type="match status" value="1"/>
</dbReference>
<dbReference type="NCBIfam" id="TIGR03461">
    <property type="entry name" value="pabC_Proteo"/>
    <property type="match status" value="1"/>
</dbReference>
<dbReference type="InterPro" id="IPR001544">
    <property type="entry name" value="Aminotrans_IV"/>
</dbReference>
<evidence type="ECO:0000256" key="13">
    <source>
        <dbReference type="RuleBase" id="RU004106"/>
    </source>
</evidence>
<dbReference type="NCBIfam" id="NF004761">
    <property type="entry name" value="PRK06092.1"/>
    <property type="match status" value="1"/>
</dbReference>
<proteinExistence type="inferred from homology"/>
<keyword evidence="16" id="KW-1185">Reference proteome</keyword>
<reference evidence="16" key="1">
    <citation type="submission" date="2016-10" db="EMBL/GenBank/DDBJ databases">
        <authorList>
            <person name="Varghese N."/>
            <person name="Submissions S."/>
        </authorList>
    </citation>
    <scope>NUCLEOTIDE SEQUENCE [LARGE SCALE GENOMIC DNA]</scope>
    <source>
        <strain evidence="16">CGMCC 1.10971</strain>
    </source>
</reference>
<dbReference type="STRING" id="1045558.SAMN05216175_103363"/>
<comment type="cofactor">
    <cofactor evidence="1 14">
        <name>pyridoxal 5'-phosphate</name>
        <dbReference type="ChEBI" id="CHEBI:597326"/>
    </cofactor>
</comment>
<evidence type="ECO:0000256" key="2">
    <source>
        <dbReference type="ARBA" id="ARBA00009320"/>
    </source>
</evidence>
<dbReference type="GO" id="GO:0005829">
    <property type="term" value="C:cytosol"/>
    <property type="evidence" value="ECO:0007669"/>
    <property type="project" value="TreeGrafter"/>
</dbReference>
<evidence type="ECO:0000256" key="10">
    <source>
        <dbReference type="ARBA" id="ARBA00054027"/>
    </source>
</evidence>
<evidence type="ECO:0000256" key="6">
    <source>
        <dbReference type="ARBA" id="ARBA00023239"/>
    </source>
</evidence>
<accession>A0A1I2PDQ0</accession>
<dbReference type="Pfam" id="PF01063">
    <property type="entry name" value="Aminotran_4"/>
    <property type="match status" value="1"/>
</dbReference>
<dbReference type="PANTHER" id="PTHR42743:SF2">
    <property type="entry name" value="AMINODEOXYCHORISMATE LYASE"/>
    <property type="match status" value="1"/>
</dbReference>
<dbReference type="EMBL" id="FOOU01000003">
    <property type="protein sequence ID" value="SFG13239.1"/>
    <property type="molecule type" value="Genomic_DNA"/>
</dbReference>
<evidence type="ECO:0000256" key="9">
    <source>
        <dbReference type="ARBA" id="ARBA00049529"/>
    </source>
</evidence>
<evidence type="ECO:0000256" key="4">
    <source>
        <dbReference type="ARBA" id="ARBA00022898"/>
    </source>
</evidence>
<keyword evidence="6 15" id="KW-0456">Lyase</keyword>
<evidence type="ECO:0000256" key="14">
    <source>
        <dbReference type="RuleBase" id="RU004516"/>
    </source>
</evidence>
<dbReference type="GO" id="GO:0030170">
    <property type="term" value="F:pyridoxal phosphate binding"/>
    <property type="evidence" value="ECO:0007669"/>
    <property type="project" value="InterPro"/>
</dbReference>
<dbReference type="GO" id="GO:0008153">
    <property type="term" value="P:4-aminobenzoate biosynthetic process"/>
    <property type="evidence" value="ECO:0007669"/>
    <property type="project" value="UniProtKB-UniRule"/>
</dbReference>
<dbReference type="InterPro" id="IPR043131">
    <property type="entry name" value="BCAT-like_N"/>
</dbReference>
<evidence type="ECO:0000256" key="8">
    <source>
        <dbReference type="ARBA" id="ARBA00035676"/>
    </source>
</evidence>
<dbReference type="InterPro" id="IPR050571">
    <property type="entry name" value="Class-IV_PLP-Dep_Aminotrnsfr"/>
</dbReference>
<protein>
    <recommendedName>
        <fullName evidence="11 12">Aminodeoxychorismate lyase</fullName>
        <ecNumber evidence="8 12">4.1.3.38</ecNumber>
    </recommendedName>
</protein>
<comment type="function">
    <text evidence="10">Involved in the biosynthesis of p-aminobenzoate (PABA), a precursor of tetrahydrofolate. Converts 4-amino-4-deoxychorismate into 4-aminobenzoate (PABA) and pyruvate.</text>
</comment>
<evidence type="ECO:0000256" key="1">
    <source>
        <dbReference type="ARBA" id="ARBA00001933"/>
    </source>
</evidence>
<comment type="catalytic activity">
    <reaction evidence="9">
        <text>4-amino-4-deoxychorismate = 4-aminobenzoate + pyruvate + H(+)</text>
        <dbReference type="Rhea" id="RHEA:16201"/>
        <dbReference type="ChEBI" id="CHEBI:15361"/>
        <dbReference type="ChEBI" id="CHEBI:15378"/>
        <dbReference type="ChEBI" id="CHEBI:17836"/>
        <dbReference type="ChEBI" id="CHEBI:58406"/>
        <dbReference type="EC" id="4.1.3.38"/>
    </reaction>
</comment>
<keyword evidence="5" id="KW-0289">Folate biosynthesis</keyword>
<dbReference type="GO" id="GO:0046656">
    <property type="term" value="P:folic acid biosynthetic process"/>
    <property type="evidence" value="ECO:0007669"/>
    <property type="project" value="UniProtKB-KW"/>
</dbReference>
<dbReference type="Proteomes" id="UP000198623">
    <property type="component" value="Unassembled WGS sequence"/>
</dbReference>